<feature type="domain" description="2EXR" evidence="2">
    <location>
        <begin position="38"/>
        <end position="91"/>
    </location>
</feature>
<evidence type="ECO:0000313" key="4">
    <source>
        <dbReference type="Proteomes" id="UP001324427"/>
    </source>
</evidence>
<name>A0AAV9JTP4_9PEZI</name>
<dbReference type="Proteomes" id="UP001324427">
    <property type="component" value="Unassembled WGS sequence"/>
</dbReference>
<organism evidence="3 4">
    <name type="scientific">Oleoguttula mirabilis</name>
    <dbReference type="NCBI Taxonomy" id="1507867"/>
    <lineage>
        <taxon>Eukaryota</taxon>
        <taxon>Fungi</taxon>
        <taxon>Dikarya</taxon>
        <taxon>Ascomycota</taxon>
        <taxon>Pezizomycotina</taxon>
        <taxon>Dothideomycetes</taxon>
        <taxon>Dothideomycetidae</taxon>
        <taxon>Mycosphaerellales</taxon>
        <taxon>Teratosphaeriaceae</taxon>
        <taxon>Oleoguttula</taxon>
    </lineage>
</organism>
<keyword evidence="4" id="KW-1185">Reference proteome</keyword>
<accession>A0AAV9JTP4</accession>
<evidence type="ECO:0000313" key="3">
    <source>
        <dbReference type="EMBL" id="KAK4548801.1"/>
    </source>
</evidence>
<dbReference type="PANTHER" id="PTHR42085">
    <property type="entry name" value="F-BOX DOMAIN-CONTAINING PROTEIN"/>
    <property type="match status" value="1"/>
</dbReference>
<sequence length="128" mass="14661">MDPNIDDSQQTLAEAPRPMNQNTASSAIQNPPASPLLSLPPELRNRIYRFTLVEAHAIRITADQHEQPNLLHANRQLRSEARAIYMQEKDFELVCHDMRPELPANLLGFWLADVHRRQLYCHITGDPS</sequence>
<feature type="region of interest" description="Disordered" evidence="1">
    <location>
        <begin position="15"/>
        <end position="39"/>
    </location>
</feature>
<dbReference type="Pfam" id="PF20150">
    <property type="entry name" value="2EXR"/>
    <property type="match status" value="1"/>
</dbReference>
<feature type="compositionally biased region" description="Polar residues" evidence="1">
    <location>
        <begin position="19"/>
        <end position="29"/>
    </location>
</feature>
<dbReference type="AlphaFoldDB" id="A0AAV9JTP4"/>
<comment type="caution">
    <text evidence="3">The sequence shown here is derived from an EMBL/GenBank/DDBJ whole genome shotgun (WGS) entry which is preliminary data.</text>
</comment>
<reference evidence="3 4" key="1">
    <citation type="submission" date="2021-11" db="EMBL/GenBank/DDBJ databases">
        <title>Black yeast isolated from Biological Soil Crust.</title>
        <authorList>
            <person name="Kurbessoian T."/>
        </authorList>
    </citation>
    <scope>NUCLEOTIDE SEQUENCE [LARGE SCALE GENOMIC DNA]</scope>
    <source>
        <strain evidence="3 4">CCFEE 5522</strain>
    </source>
</reference>
<dbReference type="InterPro" id="IPR038883">
    <property type="entry name" value="AN11006-like"/>
</dbReference>
<dbReference type="PANTHER" id="PTHR42085:SF2">
    <property type="entry name" value="F-BOX DOMAIN-CONTAINING PROTEIN"/>
    <property type="match status" value="1"/>
</dbReference>
<evidence type="ECO:0000259" key="2">
    <source>
        <dbReference type="Pfam" id="PF20150"/>
    </source>
</evidence>
<gene>
    <name evidence="3" type="ORF">LTR36_008574</name>
</gene>
<evidence type="ECO:0000256" key="1">
    <source>
        <dbReference type="SAM" id="MobiDB-lite"/>
    </source>
</evidence>
<proteinExistence type="predicted"/>
<protein>
    <recommendedName>
        <fullName evidence="2">2EXR domain-containing protein</fullName>
    </recommendedName>
</protein>
<dbReference type="EMBL" id="JAVFHQ010000006">
    <property type="protein sequence ID" value="KAK4548801.1"/>
    <property type="molecule type" value="Genomic_DNA"/>
</dbReference>
<dbReference type="InterPro" id="IPR045518">
    <property type="entry name" value="2EXR"/>
</dbReference>